<dbReference type="Proteomes" id="UP000800094">
    <property type="component" value="Unassembled WGS sequence"/>
</dbReference>
<accession>A0A6A6HTR3</accession>
<sequence length="78" mass="8737">MSLERETLTKNDEFFNDAPTGVTVVGSGQMIYWKQCTIKVYKTGEEQKPVRVITTCNGQALVRRGTSLLLEEGLVVEE</sequence>
<evidence type="ECO:0000313" key="1">
    <source>
        <dbReference type="EMBL" id="KAF2241417.1"/>
    </source>
</evidence>
<organism evidence="1 2">
    <name type="scientific">Trematosphaeria pertusa</name>
    <dbReference type="NCBI Taxonomy" id="390896"/>
    <lineage>
        <taxon>Eukaryota</taxon>
        <taxon>Fungi</taxon>
        <taxon>Dikarya</taxon>
        <taxon>Ascomycota</taxon>
        <taxon>Pezizomycotina</taxon>
        <taxon>Dothideomycetes</taxon>
        <taxon>Pleosporomycetidae</taxon>
        <taxon>Pleosporales</taxon>
        <taxon>Massarineae</taxon>
        <taxon>Trematosphaeriaceae</taxon>
        <taxon>Trematosphaeria</taxon>
    </lineage>
</organism>
<dbReference type="EMBL" id="ML987212">
    <property type="protein sequence ID" value="KAF2241417.1"/>
    <property type="molecule type" value="Genomic_DNA"/>
</dbReference>
<reference evidence="1" key="1">
    <citation type="journal article" date="2020" name="Stud. Mycol.">
        <title>101 Dothideomycetes genomes: a test case for predicting lifestyles and emergence of pathogens.</title>
        <authorList>
            <person name="Haridas S."/>
            <person name="Albert R."/>
            <person name="Binder M."/>
            <person name="Bloem J."/>
            <person name="Labutti K."/>
            <person name="Salamov A."/>
            <person name="Andreopoulos B."/>
            <person name="Baker S."/>
            <person name="Barry K."/>
            <person name="Bills G."/>
            <person name="Bluhm B."/>
            <person name="Cannon C."/>
            <person name="Castanera R."/>
            <person name="Culley D."/>
            <person name="Daum C."/>
            <person name="Ezra D."/>
            <person name="Gonzalez J."/>
            <person name="Henrissat B."/>
            <person name="Kuo A."/>
            <person name="Liang C."/>
            <person name="Lipzen A."/>
            <person name="Lutzoni F."/>
            <person name="Magnuson J."/>
            <person name="Mondo S."/>
            <person name="Nolan M."/>
            <person name="Ohm R."/>
            <person name="Pangilinan J."/>
            <person name="Park H.-J."/>
            <person name="Ramirez L."/>
            <person name="Alfaro M."/>
            <person name="Sun H."/>
            <person name="Tritt A."/>
            <person name="Yoshinaga Y."/>
            <person name="Zwiers L.-H."/>
            <person name="Turgeon B."/>
            <person name="Goodwin S."/>
            <person name="Spatafora J."/>
            <person name="Crous P."/>
            <person name="Grigoriev I."/>
        </authorList>
    </citation>
    <scope>NUCLEOTIDE SEQUENCE</scope>
    <source>
        <strain evidence="1">CBS 122368</strain>
    </source>
</reference>
<keyword evidence="2" id="KW-1185">Reference proteome</keyword>
<name>A0A6A6HTR3_9PLEO</name>
<dbReference type="OrthoDB" id="5240646at2759"/>
<dbReference type="GeneID" id="54583791"/>
<evidence type="ECO:0000313" key="2">
    <source>
        <dbReference type="Proteomes" id="UP000800094"/>
    </source>
</evidence>
<dbReference type="RefSeq" id="XP_033676421.1">
    <property type="nucleotide sequence ID" value="XM_033830461.1"/>
</dbReference>
<dbReference type="AlphaFoldDB" id="A0A6A6HTR3"/>
<gene>
    <name evidence="1" type="ORF">BU26DRAFT_525241</name>
</gene>
<proteinExistence type="predicted"/>
<protein>
    <submittedName>
        <fullName evidence="1">Uncharacterized protein</fullName>
    </submittedName>
</protein>